<evidence type="ECO:0000313" key="3">
    <source>
        <dbReference type="EMBL" id="TYJ56074.1"/>
    </source>
</evidence>
<feature type="compositionally biased region" description="Basic and acidic residues" evidence="2">
    <location>
        <begin position="235"/>
        <end position="249"/>
    </location>
</feature>
<feature type="region of interest" description="Disordered" evidence="2">
    <location>
        <begin position="441"/>
        <end position="701"/>
    </location>
</feature>
<comment type="caution">
    <text evidence="3">The sequence shown here is derived from an EMBL/GenBank/DDBJ whole genome shotgun (WGS) entry which is preliminary data.</text>
</comment>
<feature type="coiled-coil region" evidence="1">
    <location>
        <begin position="2113"/>
        <end position="2193"/>
    </location>
</feature>
<feature type="compositionally biased region" description="Low complexity" evidence="2">
    <location>
        <begin position="922"/>
        <end position="932"/>
    </location>
</feature>
<feature type="region of interest" description="Disordered" evidence="2">
    <location>
        <begin position="1452"/>
        <end position="1599"/>
    </location>
</feature>
<feature type="compositionally biased region" description="Polar residues" evidence="2">
    <location>
        <begin position="1059"/>
        <end position="1068"/>
    </location>
</feature>
<feature type="compositionally biased region" description="Low complexity" evidence="2">
    <location>
        <begin position="139"/>
        <end position="148"/>
    </location>
</feature>
<feature type="compositionally biased region" description="Basic and acidic residues" evidence="2">
    <location>
        <begin position="743"/>
        <end position="760"/>
    </location>
</feature>
<feature type="compositionally biased region" description="Polar residues" evidence="2">
    <location>
        <begin position="607"/>
        <end position="628"/>
    </location>
</feature>
<protein>
    <submittedName>
        <fullName evidence="3">Uncharacterized protein</fullName>
    </submittedName>
</protein>
<feature type="region of interest" description="Disordered" evidence="2">
    <location>
        <begin position="1173"/>
        <end position="1263"/>
    </location>
</feature>
<feature type="compositionally biased region" description="Low complexity" evidence="2">
    <location>
        <begin position="1811"/>
        <end position="1822"/>
    </location>
</feature>
<evidence type="ECO:0000256" key="1">
    <source>
        <dbReference type="SAM" id="Coils"/>
    </source>
</evidence>
<feature type="compositionally biased region" description="Acidic residues" evidence="2">
    <location>
        <begin position="451"/>
        <end position="475"/>
    </location>
</feature>
<evidence type="ECO:0000256" key="2">
    <source>
        <dbReference type="SAM" id="MobiDB-lite"/>
    </source>
</evidence>
<feature type="compositionally biased region" description="Basic and acidic residues" evidence="2">
    <location>
        <begin position="632"/>
        <end position="648"/>
    </location>
</feature>
<feature type="compositionally biased region" description="Polar residues" evidence="2">
    <location>
        <begin position="119"/>
        <end position="132"/>
    </location>
</feature>
<feature type="compositionally biased region" description="Low complexity" evidence="2">
    <location>
        <begin position="490"/>
        <end position="506"/>
    </location>
</feature>
<feature type="region of interest" description="Disordered" evidence="2">
    <location>
        <begin position="1"/>
        <end position="150"/>
    </location>
</feature>
<feature type="compositionally biased region" description="Low complexity" evidence="2">
    <location>
        <begin position="1107"/>
        <end position="1131"/>
    </location>
</feature>
<dbReference type="EMBL" id="NIDF01000029">
    <property type="protein sequence ID" value="TYJ56074.1"/>
    <property type="molecule type" value="Genomic_DNA"/>
</dbReference>
<feature type="compositionally biased region" description="Low complexity" evidence="2">
    <location>
        <begin position="777"/>
        <end position="793"/>
    </location>
</feature>
<feature type="region of interest" description="Disordered" evidence="2">
    <location>
        <begin position="984"/>
        <end position="1151"/>
    </location>
</feature>
<gene>
    <name evidence="3" type="ORF">B9479_003184</name>
</gene>
<feature type="compositionally biased region" description="Low complexity" evidence="2">
    <location>
        <begin position="1399"/>
        <end position="1428"/>
    </location>
</feature>
<feature type="region of interest" description="Disordered" evidence="2">
    <location>
        <begin position="911"/>
        <end position="966"/>
    </location>
</feature>
<feature type="region of interest" description="Disordered" evidence="2">
    <location>
        <begin position="2240"/>
        <end position="2339"/>
    </location>
</feature>
<name>A0A5D3B017_9TREE</name>
<feature type="compositionally biased region" description="Polar residues" evidence="2">
    <location>
        <begin position="193"/>
        <end position="207"/>
    </location>
</feature>
<organism evidence="3 4">
    <name type="scientific">Cryptococcus floricola</name>
    <dbReference type="NCBI Taxonomy" id="2591691"/>
    <lineage>
        <taxon>Eukaryota</taxon>
        <taxon>Fungi</taxon>
        <taxon>Dikarya</taxon>
        <taxon>Basidiomycota</taxon>
        <taxon>Agaricomycotina</taxon>
        <taxon>Tremellomycetes</taxon>
        <taxon>Tremellales</taxon>
        <taxon>Cryptococcaceae</taxon>
        <taxon>Cryptococcus</taxon>
    </lineage>
</organism>
<dbReference type="Proteomes" id="UP000322245">
    <property type="component" value="Unassembled WGS sequence"/>
</dbReference>
<feature type="compositionally biased region" description="Polar residues" evidence="2">
    <location>
        <begin position="2266"/>
        <end position="2276"/>
    </location>
</feature>
<feature type="compositionally biased region" description="Acidic residues" evidence="2">
    <location>
        <begin position="2307"/>
        <end position="2320"/>
    </location>
</feature>
<feature type="region of interest" description="Disordered" evidence="2">
    <location>
        <begin position="168"/>
        <end position="403"/>
    </location>
</feature>
<feature type="compositionally biased region" description="Basic and acidic residues" evidence="2">
    <location>
        <begin position="1032"/>
        <end position="1047"/>
    </location>
</feature>
<feature type="region of interest" description="Disordered" evidence="2">
    <location>
        <begin position="812"/>
        <end position="835"/>
    </location>
</feature>
<feature type="compositionally biased region" description="Basic and acidic residues" evidence="2">
    <location>
        <begin position="1566"/>
        <end position="1591"/>
    </location>
</feature>
<feature type="compositionally biased region" description="Pro residues" evidence="2">
    <location>
        <begin position="507"/>
        <end position="529"/>
    </location>
</feature>
<proteinExistence type="predicted"/>
<feature type="region of interest" description="Disordered" evidence="2">
    <location>
        <begin position="1807"/>
        <end position="1828"/>
    </location>
</feature>
<feature type="compositionally biased region" description="Polar residues" evidence="2">
    <location>
        <begin position="539"/>
        <end position="552"/>
    </location>
</feature>
<feature type="coiled-coil region" evidence="1">
    <location>
        <begin position="1897"/>
        <end position="1945"/>
    </location>
</feature>
<reference evidence="3 4" key="1">
    <citation type="submission" date="2017-05" db="EMBL/GenBank/DDBJ databases">
        <title>The Genome Sequence of Tsuchiyaea wingfieldii DSM 27421.</title>
        <authorList>
            <person name="Cuomo C."/>
            <person name="Passer A."/>
            <person name="Billmyre B."/>
            <person name="Heitman J."/>
        </authorList>
    </citation>
    <scope>NUCLEOTIDE SEQUENCE [LARGE SCALE GENOMIC DNA]</scope>
    <source>
        <strain evidence="3 4">DSM 27421</strain>
    </source>
</reference>
<feature type="coiled-coil region" evidence="1">
    <location>
        <begin position="1979"/>
        <end position="2040"/>
    </location>
</feature>
<feature type="compositionally biased region" description="Low complexity" evidence="2">
    <location>
        <begin position="1087"/>
        <end position="1096"/>
    </location>
</feature>
<feature type="compositionally biased region" description="Basic and acidic residues" evidence="2">
    <location>
        <begin position="1538"/>
        <end position="1547"/>
    </location>
</feature>
<evidence type="ECO:0000313" key="4">
    <source>
        <dbReference type="Proteomes" id="UP000322245"/>
    </source>
</evidence>
<feature type="compositionally biased region" description="Low complexity" evidence="2">
    <location>
        <begin position="984"/>
        <end position="1012"/>
    </location>
</feature>
<keyword evidence="4" id="KW-1185">Reference proteome</keyword>
<feature type="region of interest" description="Disordered" evidence="2">
    <location>
        <begin position="716"/>
        <end position="795"/>
    </location>
</feature>
<feature type="compositionally biased region" description="Basic and acidic residues" evidence="2">
    <location>
        <begin position="672"/>
        <end position="685"/>
    </location>
</feature>
<accession>A0A5D3B017</accession>
<feature type="region of interest" description="Disordered" evidence="2">
    <location>
        <begin position="1666"/>
        <end position="1698"/>
    </location>
</feature>
<sequence length="2339" mass="251076">MYPSNNVDYAYLPTPTSLPSKPPPRPHALDRNFRFPLHPPPPQPNFQRGQQGHGFSPSVNLDGAGLGSGGRHERTNTLQLNPGAPAEWADMGHGPPVSAVGGLKYDRSPLGHGFAPSVQHHSNSLPIHSPNSPHALPQINTNPLLTPGLTPPPINRAWTLDSSSRANLSPLAQSHGGRNLTRSPMAYEDGRSGASSPARSMVSSARSANGDGPERGDRRVFTAPSYTYHTGPDGPRSERLAHPIPERASKGLRGRIGGPPKAVLGGPGGKTFDEMMTDQGKGLQSPEKASGGLTPSPRPSNRDGSSEGGEQEEVEVKWKGNKVVVRMPHKEYNPPESPLFVKNPEEEDGDHTPVEQLSRKEAFPWPAAQVRLSPESTPLPISPRDAEHEDPGEALSRVPSPDIDCGVETVWNGKKLVLAIPEPDAWGSLTQERDERELEKMLDEMAAAEQAELDATTDEEEDDEVEDERIEEVLDDAEKTFDAHGFAEEGSAAGLHHASTSTTHHPPLSPSQCPLPPSPISSPPPPSSPPTSANSQSSAKRSQGVLQMNSFARRQLGGFLKQAAGEGDKEARPKLKRPTRRSESVDIPPLAVKEKNADDGSPEAGPSQGTVKEVTQPSLQASIPSSELQESEQERKSSVDEKEGKPVKNEAVPLPASLLDLKRRALASSLALKEKKDKEKEDEKAASGWREATAAPSPRCSKQRDPVYCFIFDKQGENRPASHPGTTNYSEHRVPTAIVEEVSEGRPESDKPTKRQRAVDEGLQASDRAPISIQFGTSSAPAPRPSLRPTAASFKPTESKGIVFGAALARDAEERSSKASGASTTSISSSKKLRAAASEFVPPSQSFASESANFTFAMPFATTPLWSQGGLIDTPSGTSIGDAPAFSRLNFVTSSAVPFKPASLRKVSITSIPSSSGVDSPAESVATTTASEAKIRASAPIFTPGAKSSTNSSPAFAPSRVPSTTPLSTATKIRAAAAVFMPASSIGSGSLPSSPVKGSSRTPSISSTTSKTVLKHDAPAFFPSPEKRKRARAEEYLHKEPAEKTSSEMEVDTAPRENVSASTESGIQTVRAGDDGKVGSQVVMPVPAEDPAPADEGQTTDQEQGDSSSPISAPSSAFNITTTAPSETAEASLREMDGSHNDGGVKLVIEQADGNAEAGGLLPVEQSVIHFRREASPMPSADTSRPDSLLDSVLSEVPSLSEDGRTPRPSLATRHSYNSYRPRDTPDISSSFSEPTVPLDDVVIHPSQPLPSHHTAQIHEKSPSITMLSAYASDEDDSTEPFTTAIEAGTEDGEGVEREMESIATPDVPYTASTLNAHYAESEEEASGSGSGTVREAEFAEGVEQSSLFGSQRVGGTPGGSNFEFTFGELSRSSPSSLEQIEEQHRPQDSLQPTLLAPAANAGSARSLRSSAPSPEVSSRPLLSAAPSPHVPMVALDSEEAADFKRFMEYSKMSESSGAAFPDNIPDVPATFEGPGEQFESSDEDNGDETIQAVESQELEGGDSDSSQENQVRDVGDLSQSTAVPPGQVSLAPEEYEEYKRFTEASRSHGHTNSSPPYYHGIAKPSPDHPSQDLTHDLDSRSPIVSDREMPEEPSAVVALAPEEMEDFRKFTEWMFPLNGQSSGSNSYALAADLAYGSTVSSEHPHPSHPTHVPSYSQVISSATTTDPFGAASEHSHPSLTNSPAAFPPPTSSNTSTDFVIQAPPKGKDKGKLLSVEATGRAIGVDSDLNTPATGSYEASGVLKMLEDLRQQYVRKDHISPSPGGIGEEILHSVQDFTAQQSEWSSYLIEKLTSALEDQTQLLTTLKQNMSAPPVSPSAYPSTQDEDAKGNTRQEEMFTAILTSQHAILSKFDEVAAIRLSSTDDLHTAIAALHEAEDAAKDRSSSAHVNAESEVRVATLSTELASTKSQVTSLEAEVGILKQRLKDTRYERNDLRDTMDAKEKQLLGAIMSEEKKNEEVDRLVARALAAELERDAFAKKVKEMRLDELEDEKELKQLQLEMQTERTVAASALTDKDEALAELQSTLKETQQALASTQSQLTIALQALHPAPSLNPPEPSPLLVSTSSALTELSQSSYSFHEEIMSRISKLDDDMHESMGSRVKEYGEALGENRRLIGEVGSLREKLESASRERLNLEKDVLPKLSALETEHAHTVVSLQSETARREAAESKLAEMEKRLSVMQEQTMRWQIEVATRHSQAQMGEIRLQTLTQENAYWREFALGADRRRFRSYVASRPFEAEQSPDQSAFHTPATGFKSAARSTARIVSSPLTAVTPTRGGDQRNPSPLKRSIKGSTLDSPIVVSDESMDMDIVNDESSEELLSPPQGHRPSGRVVVSP</sequence>
<feature type="compositionally biased region" description="Basic and acidic residues" evidence="2">
    <location>
        <begin position="350"/>
        <end position="362"/>
    </location>
</feature>
<feature type="compositionally biased region" description="Polar residues" evidence="2">
    <location>
        <begin position="1097"/>
        <end position="1106"/>
    </location>
</feature>
<feature type="region of interest" description="Disordered" evidence="2">
    <location>
        <begin position="1286"/>
        <end position="1434"/>
    </location>
</feature>
<feature type="compositionally biased region" description="Basic and acidic residues" evidence="2">
    <location>
        <begin position="476"/>
        <end position="487"/>
    </location>
</feature>
<feature type="compositionally biased region" description="Low complexity" evidence="2">
    <location>
        <begin position="818"/>
        <end position="830"/>
    </location>
</feature>
<keyword evidence="1" id="KW-0175">Coiled coil</keyword>